<dbReference type="InterPro" id="IPR011701">
    <property type="entry name" value="MFS"/>
</dbReference>
<feature type="transmembrane region" description="Helical" evidence="6">
    <location>
        <begin position="99"/>
        <end position="117"/>
    </location>
</feature>
<proteinExistence type="predicted"/>
<evidence type="ECO:0000256" key="5">
    <source>
        <dbReference type="ARBA" id="ARBA00023136"/>
    </source>
</evidence>
<keyword evidence="4 6" id="KW-1133">Transmembrane helix</keyword>
<gene>
    <name evidence="7" type="ORF">Airi01_035510</name>
</gene>
<organism evidence="7 8">
    <name type="scientific">Actinoallomurus iriomotensis</name>
    <dbReference type="NCBI Taxonomy" id="478107"/>
    <lineage>
        <taxon>Bacteria</taxon>
        <taxon>Bacillati</taxon>
        <taxon>Actinomycetota</taxon>
        <taxon>Actinomycetes</taxon>
        <taxon>Streptosporangiales</taxon>
        <taxon>Thermomonosporaceae</taxon>
        <taxon>Actinoallomurus</taxon>
    </lineage>
</organism>
<reference evidence="7" key="1">
    <citation type="submission" date="2023-03" db="EMBL/GenBank/DDBJ databases">
        <title>Actinoallomurus iriomotensis NBRC 103681.</title>
        <authorList>
            <person name="Ichikawa N."/>
            <person name="Sato H."/>
            <person name="Tonouchi N."/>
        </authorList>
    </citation>
    <scope>NUCLEOTIDE SEQUENCE</scope>
    <source>
        <strain evidence="7">NBRC 103681</strain>
    </source>
</reference>
<evidence type="ECO:0000256" key="6">
    <source>
        <dbReference type="SAM" id="Phobius"/>
    </source>
</evidence>
<comment type="caution">
    <text evidence="7">The sequence shown here is derived from an EMBL/GenBank/DDBJ whole genome shotgun (WGS) entry which is preliminary data.</text>
</comment>
<dbReference type="Pfam" id="PF07690">
    <property type="entry name" value="MFS_1"/>
    <property type="match status" value="1"/>
</dbReference>
<feature type="transmembrane region" description="Helical" evidence="6">
    <location>
        <begin position="252"/>
        <end position="276"/>
    </location>
</feature>
<dbReference type="PANTHER" id="PTHR23513:SF6">
    <property type="entry name" value="MAJOR FACILITATOR SUPERFAMILY ASSOCIATED DOMAIN-CONTAINING PROTEIN"/>
    <property type="match status" value="1"/>
</dbReference>
<evidence type="ECO:0000313" key="7">
    <source>
        <dbReference type="EMBL" id="GLY75284.1"/>
    </source>
</evidence>
<protein>
    <submittedName>
        <fullName evidence="7">MFS transporter</fullName>
    </submittedName>
</protein>
<dbReference type="CDD" id="cd06173">
    <property type="entry name" value="MFS_MefA_like"/>
    <property type="match status" value="1"/>
</dbReference>
<dbReference type="InterPro" id="IPR036259">
    <property type="entry name" value="MFS_trans_sf"/>
</dbReference>
<evidence type="ECO:0000256" key="1">
    <source>
        <dbReference type="ARBA" id="ARBA00004651"/>
    </source>
</evidence>
<keyword evidence="3 6" id="KW-0812">Transmembrane</keyword>
<sequence length="404" mass="40905">MPLASRPYRVFLTAELISSAGGAVAPIALAFSILQIGGRGSGIAVVLGGEFVVYLVLLPVTGVIADRTAGVGVLVVSQVIAAAFQMAEALLIISGTARVWSLAVVAGGGAGAAALFTPAGRRVLPILVPAGQLDRANALSQAGKHGLATIGPVAGGILVTTVGPGWGIAWDSVTFVVAAVLFSRLPRLPALPDHHRRRWDRRWAGELADGVRALTGRTWLWTTTLADCLSGGAFAAAMLIGPLYARQYLHGAISWGAIAGGLAGGSALGGIMATAWTMRRPGIVISVGSAAMCVGPAAMATGMPLPLIMAGTLVAGIAFAPAAVARATVVQQHVPGHRLGRVSAYQEFAASVPIPIAYALAGVTADRLGARIVIGACAAIIAVAGLTPLAVRDVRRLAFAGVDR</sequence>
<dbReference type="AlphaFoldDB" id="A0A9W6RGR8"/>
<feature type="transmembrane region" description="Helical" evidence="6">
    <location>
        <begin position="42"/>
        <end position="64"/>
    </location>
</feature>
<dbReference type="SUPFAM" id="SSF103473">
    <property type="entry name" value="MFS general substrate transporter"/>
    <property type="match status" value="1"/>
</dbReference>
<feature type="transmembrane region" description="Helical" evidence="6">
    <location>
        <begin position="283"/>
        <end position="301"/>
    </location>
</feature>
<feature type="transmembrane region" description="Helical" evidence="6">
    <location>
        <begin position="12"/>
        <end position="36"/>
    </location>
</feature>
<evidence type="ECO:0000256" key="2">
    <source>
        <dbReference type="ARBA" id="ARBA00022475"/>
    </source>
</evidence>
<dbReference type="PANTHER" id="PTHR23513">
    <property type="entry name" value="INTEGRAL MEMBRANE EFFLUX PROTEIN-RELATED"/>
    <property type="match status" value="1"/>
</dbReference>
<comment type="subcellular location">
    <subcellularLocation>
        <location evidence="1">Cell membrane</location>
        <topology evidence="1">Multi-pass membrane protein</topology>
    </subcellularLocation>
</comment>
<dbReference type="GO" id="GO:0005886">
    <property type="term" value="C:plasma membrane"/>
    <property type="evidence" value="ECO:0007669"/>
    <property type="project" value="UniProtKB-SubCell"/>
</dbReference>
<dbReference type="EMBL" id="BSTJ01000004">
    <property type="protein sequence ID" value="GLY75284.1"/>
    <property type="molecule type" value="Genomic_DNA"/>
</dbReference>
<feature type="transmembrane region" description="Helical" evidence="6">
    <location>
        <begin position="307"/>
        <end position="327"/>
    </location>
</feature>
<accession>A0A9W6RGR8</accession>
<feature type="transmembrane region" description="Helical" evidence="6">
    <location>
        <begin position="348"/>
        <end position="365"/>
    </location>
</feature>
<feature type="transmembrane region" description="Helical" evidence="6">
    <location>
        <begin position="371"/>
        <end position="391"/>
    </location>
</feature>
<evidence type="ECO:0000256" key="3">
    <source>
        <dbReference type="ARBA" id="ARBA00022692"/>
    </source>
</evidence>
<feature type="transmembrane region" description="Helical" evidence="6">
    <location>
        <begin position="71"/>
        <end position="93"/>
    </location>
</feature>
<dbReference type="Gene3D" id="1.20.1250.20">
    <property type="entry name" value="MFS general substrate transporter like domains"/>
    <property type="match status" value="1"/>
</dbReference>
<dbReference type="Proteomes" id="UP001165135">
    <property type="component" value="Unassembled WGS sequence"/>
</dbReference>
<evidence type="ECO:0000313" key="8">
    <source>
        <dbReference type="Proteomes" id="UP001165135"/>
    </source>
</evidence>
<dbReference type="GO" id="GO:0022857">
    <property type="term" value="F:transmembrane transporter activity"/>
    <property type="evidence" value="ECO:0007669"/>
    <property type="project" value="InterPro"/>
</dbReference>
<feature type="transmembrane region" description="Helical" evidence="6">
    <location>
        <begin position="219"/>
        <end position="240"/>
    </location>
</feature>
<name>A0A9W6RGR8_9ACTN</name>
<keyword evidence="2" id="KW-1003">Cell membrane</keyword>
<keyword evidence="5 6" id="KW-0472">Membrane</keyword>
<evidence type="ECO:0000256" key="4">
    <source>
        <dbReference type="ARBA" id="ARBA00022989"/>
    </source>
</evidence>